<dbReference type="GO" id="GO:0002161">
    <property type="term" value="F:aminoacyl-tRNA deacylase activity"/>
    <property type="evidence" value="ECO:0007669"/>
    <property type="project" value="InterPro"/>
</dbReference>
<dbReference type="GO" id="GO:0000049">
    <property type="term" value="F:tRNA binding"/>
    <property type="evidence" value="ECO:0007669"/>
    <property type="project" value="InterPro"/>
</dbReference>
<evidence type="ECO:0000259" key="14">
    <source>
        <dbReference type="Pfam" id="PF08264"/>
    </source>
</evidence>
<dbReference type="InterPro" id="IPR001412">
    <property type="entry name" value="aa-tRNA-synth_I_CS"/>
</dbReference>
<comment type="caution">
    <text evidence="15">The sequence shown here is derived from an EMBL/GenBank/DDBJ whole genome shotgun (WGS) entry which is preliminary data.</text>
</comment>
<comment type="subcellular location">
    <subcellularLocation>
        <location evidence="1">Mitochondrion</location>
    </subcellularLocation>
</comment>
<dbReference type="AlphaFoldDB" id="A0A8H5F033"/>
<dbReference type="Gene3D" id="3.40.50.620">
    <property type="entry name" value="HUPs"/>
    <property type="match status" value="2"/>
</dbReference>
<name>A0A8H5F033_9AGAR</name>
<evidence type="ECO:0000256" key="12">
    <source>
        <dbReference type="RuleBase" id="RU363035"/>
    </source>
</evidence>
<evidence type="ECO:0000313" key="16">
    <source>
        <dbReference type="Proteomes" id="UP000567179"/>
    </source>
</evidence>
<sequence length="1121" mass="126119">MRSRAGRVDRRRGKPSVFAVMRQDKRMALIGSRASNGSAMHMKSFIDLALANGMQRFVDTGQVQQLREESDAVYAVLKTAWFRAATTTIGFYIRFHQDLKALLGQPLSFASMVVRPFLWRGLSKWQNTHRHLSTTRQCATDNKAFTDTLLLPKTDFPLRPNLKKVETDFGSLTREDLYRWQEENVKGPVFVLHDGPPYANGDLHMGHALNKVIKDIINRFQLTQGRRIHYVPGWDCHGLPIENKALKEMEAPIETPPAIIRRGAQATALREVASQKEQFRALGIMADWNSEANTYRTLDRHYEIRQLRIFQKMVEKGQIYRQHRPVHYSPSSRTALAEAELEYSDNHVSHSVYVTFDLDLSSVPITSGLSEVIGNSSSRVQVLVWTTTPWTLSANMAIAVHPDLWYTVVEQQAQDALIIVADELLDSLSGVLVDVRIHGRVKGSDIIGARYMPIFPASTTPLPIIGAKHVTSTSGTGLVHCAPAHGAEDYEALRDTVADLICHVDGNGEFTSEIVDVVGTTHSEQLIGKNVLGEGNKEMVALLKSLGRVLKVQKIKHRYPYDWRTKQPIIVTATSQWFANLDFIKEDALTALKDVTFFPASSRNRLESFVKSRSEWCISRQRVWGVPIPALHHITNGTVVLDANTLEYIINAMETKNLDWWEAPIEEFVPPWLLEEGKTAAQTWEKGRDTMDVWFDSGSSWSMLPELGVGRTTTRTAAEGISASQRKFHADLCLEGSDQHRGWFQSQLLTAVGSQNASEAPTSPYGQLLTHGMVLDEKGKKMSKSLGNIVSPMSIVFGDSKQPAYGPDFLRLWAASVDFWKEMSIGPIVMAQSAESLRKLRNTARFCLGNMGSKDALERMQRVPRSDMGLIEKYVMHELYVLEQTALAEYAAYNFPKVIHALNNFVNNTMSSFYFDITKDCLYVDEAGGQKRRAVVTVLEQVLVTLTRITSPVLPYLAEEIHATWKGDGKSVFMTPWVPLSSEWKNESVAHDMGLLLQTKTTALSLLEQARRQKQIKSALEADIDIVIPEDHSNGTLAKLLRQHEEILNTIYVVSDVQVHTGEHPSVRGGLQWSYKDTVAESGISLRVRPAAQHKCPRCWTYTRPEEDRLCKRCEEVISKN</sequence>
<dbReference type="Pfam" id="PF00133">
    <property type="entry name" value="tRNA-synt_1"/>
    <property type="match status" value="1"/>
</dbReference>
<dbReference type="GO" id="GO:0032543">
    <property type="term" value="P:mitochondrial translation"/>
    <property type="evidence" value="ECO:0007669"/>
    <property type="project" value="TreeGrafter"/>
</dbReference>
<evidence type="ECO:0000256" key="5">
    <source>
        <dbReference type="ARBA" id="ARBA00022741"/>
    </source>
</evidence>
<dbReference type="EC" id="6.1.1.5" evidence="3"/>
<dbReference type="Gene3D" id="3.90.740.10">
    <property type="entry name" value="Valyl/Leucyl/Isoleucyl-tRNA synthetase, editing domain"/>
    <property type="match status" value="1"/>
</dbReference>
<dbReference type="PRINTS" id="PR00984">
    <property type="entry name" value="TRNASYNTHILE"/>
</dbReference>
<evidence type="ECO:0000256" key="3">
    <source>
        <dbReference type="ARBA" id="ARBA00013165"/>
    </source>
</evidence>
<protein>
    <recommendedName>
        <fullName evidence="11">Isoleucine--tRNA ligase, mitochondrial</fullName>
        <ecNumber evidence="3">6.1.1.5</ecNumber>
    </recommendedName>
    <alternativeName>
        <fullName evidence="9">Isoleucyl-tRNA synthetase</fullName>
    </alternativeName>
</protein>
<keyword evidence="16" id="KW-1185">Reference proteome</keyword>
<dbReference type="PANTHER" id="PTHR42765">
    <property type="entry name" value="SOLEUCYL-TRNA SYNTHETASE"/>
    <property type="match status" value="1"/>
</dbReference>
<dbReference type="SUPFAM" id="SSF50677">
    <property type="entry name" value="ValRS/IleRS/LeuRS editing domain"/>
    <property type="match status" value="1"/>
</dbReference>
<dbReference type="InterPro" id="IPR023585">
    <property type="entry name" value="Ile-tRNA-ligase_type1"/>
</dbReference>
<evidence type="ECO:0000256" key="2">
    <source>
        <dbReference type="ARBA" id="ARBA00005594"/>
    </source>
</evidence>
<keyword evidence="4 12" id="KW-0436">Ligase</keyword>
<evidence type="ECO:0000256" key="1">
    <source>
        <dbReference type="ARBA" id="ARBA00004173"/>
    </source>
</evidence>
<keyword evidence="5 12" id="KW-0547">Nucleotide-binding</keyword>
<dbReference type="HAMAP" id="MF_02002">
    <property type="entry name" value="Ile_tRNA_synth_type1"/>
    <property type="match status" value="1"/>
</dbReference>
<dbReference type="PANTHER" id="PTHR42765:SF1">
    <property type="entry name" value="ISOLEUCINE--TRNA LIGASE, MITOCHONDRIAL"/>
    <property type="match status" value="1"/>
</dbReference>
<dbReference type="CDD" id="cd07960">
    <property type="entry name" value="Anticodon_Ia_Ile_BEm"/>
    <property type="match status" value="1"/>
</dbReference>
<dbReference type="Gene3D" id="1.10.730.20">
    <property type="match status" value="1"/>
</dbReference>
<dbReference type="GO" id="GO:0005739">
    <property type="term" value="C:mitochondrion"/>
    <property type="evidence" value="ECO:0007669"/>
    <property type="project" value="UniProtKB-SubCell"/>
</dbReference>
<feature type="domain" description="Methionyl/Valyl/Leucyl/Isoleucyl-tRNA synthetase anticodon-binding" evidence="14">
    <location>
        <begin position="873"/>
        <end position="1024"/>
    </location>
</feature>
<dbReference type="PROSITE" id="PS00178">
    <property type="entry name" value="AA_TRNA_LIGASE_I"/>
    <property type="match status" value="1"/>
</dbReference>
<dbReference type="GO" id="GO:0006428">
    <property type="term" value="P:isoleucyl-tRNA aminoacylation"/>
    <property type="evidence" value="ECO:0007669"/>
    <property type="project" value="InterPro"/>
</dbReference>
<reference evidence="15 16" key="1">
    <citation type="journal article" date="2020" name="ISME J.">
        <title>Uncovering the hidden diversity of litter-decomposition mechanisms in mushroom-forming fungi.</title>
        <authorList>
            <person name="Floudas D."/>
            <person name="Bentzer J."/>
            <person name="Ahren D."/>
            <person name="Johansson T."/>
            <person name="Persson P."/>
            <person name="Tunlid A."/>
        </authorList>
    </citation>
    <scope>NUCLEOTIDE SEQUENCE [LARGE SCALE GENOMIC DNA]</scope>
    <source>
        <strain evidence="15 16">CBS 101986</strain>
    </source>
</reference>
<keyword evidence="7 12" id="KW-0648">Protein biosynthesis</keyword>
<evidence type="ECO:0000256" key="7">
    <source>
        <dbReference type="ARBA" id="ARBA00022917"/>
    </source>
</evidence>
<accession>A0A8H5F033</accession>
<comment type="catalytic activity">
    <reaction evidence="10">
        <text>tRNA(Ile) + L-isoleucine + ATP = L-isoleucyl-tRNA(Ile) + AMP + diphosphate</text>
        <dbReference type="Rhea" id="RHEA:11060"/>
        <dbReference type="Rhea" id="RHEA-COMP:9666"/>
        <dbReference type="Rhea" id="RHEA-COMP:9695"/>
        <dbReference type="ChEBI" id="CHEBI:30616"/>
        <dbReference type="ChEBI" id="CHEBI:33019"/>
        <dbReference type="ChEBI" id="CHEBI:58045"/>
        <dbReference type="ChEBI" id="CHEBI:78442"/>
        <dbReference type="ChEBI" id="CHEBI:78528"/>
        <dbReference type="ChEBI" id="CHEBI:456215"/>
        <dbReference type="EC" id="6.1.1.5"/>
    </reaction>
</comment>
<organism evidence="15 16">
    <name type="scientific">Psilocybe cf. subviscida</name>
    <dbReference type="NCBI Taxonomy" id="2480587"/>
    <lineage>
        <taxon>Eukaryota</taxon>
        <taxon>Fungi</taxon>
        <taxon>Dikarya</taxon>
        <taxon>Basidiomycota</taxon>
        <taxon>Agaricomycotina</taxon>
        <taxon>Agaricomycetes</taxon>
        <taxon>Agaricomycetidae</taxon>
        <taxon>Agaricales</taxon>
        <taxon>Agaricineae</taxon>
        <taxon>Strophariaceae</taxon>
        <taxon>Psilocybe</taxon>
    </lineage>
</organism>
<dbReference type="InterPro" id="IPR033708">
    <property type="entry name" value="Anticodon_Ile_BEm"/>
</dbReference>
<dbReference type="Proteomes" id="UP000567179">
    <property type="component" value="Unassembled WGS sequence"/>
</dbReference>
<dbReference type="InterPro" id="IPR009008">
    <property type="entry name" value="Val/Leu/Ile-tRNA-synth_edit"/>
</dbReference>
<dbReference type="InterPro" id="IPR050081">
    <property type="entry name" value="Ile-tRNA_ligase"/>
</dbReference>
<dbReference type="InterPro" id="IPR002301">
    <property type="entry name" value="Ile-tRNA-ligase"/>
</dbReference>
<evidence type="ECO:0000256" key="4">
    <source>
        <dbReference type="ARBA" id="ARBA00022598"/>
    </source>
</evidence>
<feature type="domain" description="Aminoacyl-tRNA synthetase class Ia" evidence="13">
    <location>
        <begin position="175"/>
        <end position="824"/>
    </location>
</feature>
<evidence type="ECO:0000259" key="13">
    <source>
        <dbReference type="Pfam" id="PF00133"/>
    </source>
</evidence>
<dbReference type="OrthoDB" id="10264412at2759"/>
<dbReference type="InterPro" id="IPR014729">
    <property type="entry name" value="Rossmann-like_a/b/a_fold"/>
</dbReference>
<evidence type="ECO:0000256" key="10">
    <source>
        <dbReference type="ARBA" id="ARBA00048359"/>
    </source>
</evidence>
<keyword evidence="6 12" id="KW-0067">ATP-binding</keyword>
<dbReference type="GO" id="GO:0004822">
    <property type="term" value="F:isoleucine-tRNA ligase activity"/>
    <property type="evidence" value="ECO:0007669"/>
    <property type="project" value="UniProtKB-EC"/>
</dbReference>
<dbReference type="FunFam" id="3.40.50.620:FF:000111">
    <property type="entry name" value="Mitochondrial isoleucyl-tRNA synthetase"/>
    <property type="match status" value="1"/>
</dbReference>
<dbReference type="InterPro" id="IPR013155">
    <property type="entry name" value="M/V/L/I-tRNA-synth_anticd-bd"/>
</dbReference>
<dbReference type="InterPro" id="IPR002300">
    <property type="entry name" value="aa-tRNA-synth_Ia"/>
</dbReference>
<evidence type="ECO:0000313" key="15">
    <source>
        <dbReference type="EMBL" id="KAF5318686.1"/>
    </source>
</evidence>
<comment type="similarity">
    <text evidence="2 12">Belongs to the class-I aminoacyl-tRNA synthetase family.</text>
</comment>
<proteinExistence type="inferred from homology"/>
<dbReference type="Pfam" id="PF08264">
    <property type="entry name" value="Anticodon_1"/>
    <property type="match status" value="1"/>
</dbReference>
<keyword evidence="8 12" id="KW-0030">Aminoacyl-tRNA synthetase</keyword>
<evidence type="ECO:0000256" key="6">
    <source>
        <dbReference type="ARBA" id="ARBA00022840"/>
    </source>
</evidence>
<dbReference type="GO" id="GO:0005524">
    <property type="term" value="F:ATP binding"/>
    <property type="evidence" value="ECO:0007669"/>
    <property type="project" value="UniProtKB-KW"/>
</dbReference>
<evidence type="ECO:0000256" key="9">
    <source>
        <dbReference type="ARBA" id="ARBA00032665"/>
    </source>
</evidence>
<dbReference type="SUPFAM" id="SSF52374">
    <property type="entry name" value="Nucleotidylyl transferase"/>
    <property type="match status" value="1"/>
</dbReference>
<dbReference type="EMBL" id="JAACJJ010000030">
    <property type="protein sequence ID" value="KAF5318686.1"/>
    <property type="molecule type" value="Genomic_DNA"/>
</dbReference>
<dbReference type="InterPro" id="IPR009080">
    <property type="entry name" value="tRNAsynth_Ia_anticodon-bd"/>
</dbReference>
<evidence type="ECO:0000256" key="11">
    <source>
        <dbReference type="ARBA" id="ARBA00068280"/>
    </source>
</evidence>
<gene>
    <name evidence="15" type="ORF">D9619_010653</name>
</gene>
<dbReference type="SUPFAM" id="SSF47323">
    <property type="entry name" value="Anticodon-binding domain of a subclass of class I aminoacyl-tRNA synthetases"/>
    <property type="match status" value="1"/>
</dbReference>
<dbReference type="NCBIfam" id="TIGR00392">
    <property type="entry name" value="ileS"/>
    <property type="match status" value="1"/>
</dbReference>
<evidence type="ECO:0000256" key="8">
    <source>
        <dbReference type="ARBA" id="ARBA00023146"/>
    </source>
</evidence>